<feature type="transmembrane region" description="Helical" evidence="1">
    <location>
        <begin position="29"/>
        <end position="50"/>
    </location>
</feature>
<dbReference type="EMBL" id="JAGIYY010000001">
    <property type="protein sequence ID" value="MBP0438152.1"/>
    <property type="molecule type" value="Genomic_DNA"/>
</dbReference>
<proteinExistence type="predicted"/>
<dbReference type="Proteomes" id="UP000666240">
    <property type="component" value="Unassembled WGS sequence"/>
</dbReference>
<protein>
    <submittedName>
        <fullName evidence="2">DUF1328 domain-containing protein</fullName>
    </submittedName>
</protein>
<keyword evidence="1" id="KW-1133">Transmembrane helix</keyword>
<reference evidence="2" key="1">
    <citation type="submission" date="2021-03" db="EMBL/GenBank/DDBJ databases">
        <title>Genome sequencing and assembly of Tianweitania sediminis.</title>
        <authorList>
            <person name="Chhetri G."/>
        </authorList>
    </citation>
    <scope>NUCLEOTIDE SEQUENCE</scope>
    <source>
        <strain evidence="2">Z8</strain>
    </source>
</reference>
<keyword evidence="1" id="KW-0812">Transmembrane</keyword>
<gene>
    <name evidence="2" type="ORF">J5Y06_05795</name>
</gene>
<keyword evidence="3" id="KW-1185">Reference proteome</keyword>
<dbReference type="AlphaFoldDB" id="A0A8J7QZF0"/>
<dbReference type="RefSeq" id="WP_209334076.1">
    <property type="nucleotide sequence ID" value="NZ_JAGIYY010000001.1"/>
</dbReference>
<keyword evidence="1" id="KW-0472">Membrane</keyword>
<evidence type="ECO:0000313" key="2">
    <source>
        <dbReference type="EMBL" id="MBP0438152.1"/>
    </source>
</evidence>
<comment type="caution">
    <text evidence="2">The sequence shown here is derived from an EMBL/GenBank/DDBJ whole genome shotgun (WGS) entry which is preliminary data.</text>
</comment>
<organism evidence="2 3">
    <name type="scientific">Tianweitania sediminis</name>
    <dbReference type="NCBI Taxonomy" id="1502156"/>
    <lineage>
        <taxon>Bacteria</taxon>
        <taxon>Pseudomonadati</taxon>
        <taxon>Pseudomonadota</taxon>
        <taxon>Alphaproteobacteria</taxon>
        <taxon>Hyphomicrobiales</taxon>
        <taxon>Phyllobacteriaceae</taxon>
        <taxon>Tianweitania</taxon>
    </lineage>
</organism>
<evidence type="ECO:0000313" key="3">
    <source>
        <dbReference type="Proteomes" id="UP000666240"/>
    </source>
</evidence>
<name>A0A8J7QZF0_9HYPH</name>
<accession>A0A8J7QZF0</accession>
<evidence type="ECO:0000256" key="1">
    <source>
        <dbReference type="SAM" id="Phobius"/>
    </source>
</evidence>
<sequence length="54" mass="5496">MLYWFLVASVVAAIAGALGVGMSAAAIGITPVLAALFGSFIVISLFTGVLRRVL</sequence>